<accession>U5YNW8</accession>
<keyword evidence="3 6" id="KW-0812">Transmembrane</keyword>
<proteinExistence type="predicted"/>
<dbReference type="PANTHER" id="PTHR23513:SF6">
    <property type="entry name" value="MAJOR FACILITATOR SUPERFAMILY ASSOCIATED DOMAIN-CONTAINING PROTEIN"/>
    <property type="match status" value="1"/>
</dbReference>
<evidence type="ECO:0000256" key="6">
    <source>
        <dbReference type="SAM" id="Phobius"/>
    </source>
</evidence>
<dbReference type="EMBL" id="KF386868">
    <property type="protein sequence ID" value="AGZ94013.1"/>
    <property type="molecule type" value="Genomic_DNA"/>
</dbReference>
<evidence type="ECO:0000256" key="4">
    <source>
        <dbReference type="ARBA" id="ARBA00022989"/>
    </source>
</evidence>
<dbReference type="Gene3D" id="1.20.1250.20">
    <property type="entry name" value="MFS general substrate transporter like domains"/>
    <property type="match status" value="1"/>
</dbReference>
<keyword evidence="2" id="KW-1003">Cell membrane</keyword>
<evidence type="ECO:0000256" key="1">
    <source>
        <dbReference type="ARBA" id="ARBA00004651"/>
    </source>
</evidence>
<dbReference type="SUPFAM" id="SSF103473">
    <property type="entry name" value="MFS general substrate transporter"/>
    <property type="match status" value="1"/>
</dbReference>
<dbReference type="GO" id="GO:0005886">
    <property type="term" value="C:plasma membrane"/>
    <property type="evidence" value="ECO:0007669"/>
    <property type="project" value="UniProtKB-SubCell"/>
</dbReference>
<protein>
    <submittedName>
        <fullName evidence="7">Major facilitator superfamily MFS_1</fullName>
    </submittedName>
</protein>
<feature type="transmembrane region" description="Helical" evidence="6">
    <location>
        <begin position="76"/>
        <end position="94"/>
    </location>
</feature>
<sequence>MHRDVGHPVMFPCMLWATAMNFVIGALAALAPTYLVRVAGMSPLMVGVLIALDGVGSFAGAAVATKLAAKAGSARALLYASVGGAGLALVMPLTTRPGNAYFFGIGYGGLAAGAVIGSILTRTHRQIESPPDLLARVMATVRFVSWGAVPLGAVLAGLLATFGSLRLSLSAACALALVPPRHPAQPRRPTS</sequence>
<comment type="subcellular location">
    <subcellularLocation>
        <location evidence="1">Cell membrane</location>
        <topology evidence="1">Multi-pass membrane protein</topology>
    </subcellularLocation>
</comment>
<feature type="transmembrane region" description="Helical" evidence="6">
    <location>
        <begin position="9"/>
        <end position="31"/>
    </location>
</feature>
<keyword evidence="4 6" id="KW-1133">Transmembrane helix</keyword>
<organism evidence="7">
    <name type="scientific">Streptomyces sp. MMG1662</name>
    <dbReference type="NCBI Taxonomy" id="1415548"/>
    <lineage>
        <taxon>Bacteria</taxon>
        <taxon>Bacillati</taxon>
        <taxon>Actinomycetota</taxon>
        <taxon>Actinomycetes</taxon>
        <taxon>Kitasatosporales</taxon>
        <taxon>Streptomycetaceae</taxon>
        <taxon>Streptomyces</taxon>
    </lineage>
</organism>
<name>U5YNW8_9ACTN</name>
<evidence type="ECO:0000313" key="7">
    <source>
        <dbReference type="EMBL" id="AGZ94013.1"/>
    </source>
</evidence>
<dbReference type="AlphaFoldDB" id="U5YNW8"/>
<evidence type="ECO:0000256" key="5">
    <source>
        <dbReference type="ARBA" id="ARBA00023136"/>
    </source>
</evidence>
<feature type="transmembrane region" description="Helical" evidence="6">
    <location>
        <begin position="43"/>
        <end position="64"/>
    </location>
</feature>
<keyword evidence="5 6" id="KW-0472">Membrane</keyword>
<evidence type="ECO:0000256" key="3">
    <source>
        <dbReference type="ARBA" id="ARBA00022692"/>
    </source>
</evidence>
<evidence type="ECO:0000256" key="2">
    <source>
        <dbReference type="ARBA" id="ARBA00022475"/>
    </source>
</evidence>
<dbReference type="PANTHER" id="PTHR23513">
    <property type="entry name" value="INTEGRAL MEMBRANE EFFLUX PROTEIN-RELATED"/>
    <property type="match status" value="1"/>
</dbReference>
<feature type="transmembrane region" description="Helical" evidence="6">
    <location>
        <begin position="100"/>
        <end position="121"/>
    </location>
</feature>
<dbReference type="InterPro" id="IPR036259">
    <property type="entry name" value="MFS_trans_sf"/>
</dbReference>
<reference evidence="7" key="1">
    <citation type="journal article" date="2013" name="Proc. Natl. Acad. Sci. U.S.A.">
        <title>Diversity and abundance of phosphonate biosynthetic genes in nature.</title>
        <authorList>
            <person name="Yu X."/>
            <person name="Doroghazi J.R."/>
            <person name="Janga S.C."/>
            <person name="Zhang J.K."/>
            <person name="Circello B."/>
            <person name="Griffin B.M."/>
            <person name="Labeda D.P."/>
            <person name="Metcalf W.W."/>
        </authorList>
    </citation>
    <scope>NUCLEOTIDE SEQUENCE</scope>
    <source>
        <strain evidence="7">MMG1662</strain>
    </source>
</reference>